<feature type="compositionally biased region" description="Basic and acidic residues" evidence="1">
    <location>
        <begin position="61"/>
        <end position="72"/>
    </location>
</feature>
<evidence type="ECO:0000313" key="3">
    <source>
        <dbReference type="Proteomes" id="UP000194218"/>
    </source>
</evidence>
<protein>
    <submittedName>
        <fullName evidence="2">Uncharacterized protein</fullName>
    </submittedName>
</protein>
<evidence type="ECO:0000256" key="1">
    <source>
        <dbReference type="SAM" id="MobiDB-lite"/>
    </source>
</evidence>
<dbReference type="Proteomes" id="UP000194218">
    <property type="component" value="Chromosome"/>
</dbReference>
<dbReference type="AlphaFoldDB" id="A0A1W7CY43"/>
<sequence>MGSFDEEWAQLQAAARDEQLATRLNTSEGGGAGGAGPSDGLTARTEAQRRAADLLETEILPDARREGDRPVDDLDQAAGRMSGWACAAGLRTASEVWAGKVERLTNQLRAEAGALRDVATGFAGNELETMHQFGQLGYYSPYGQFGPYAGGMPGSGLDGIE</sequence>
<dbReference type="KEGG" id="smao:CAG99_13010"/>
<gene>
    <name evidence="2" type="ORF">CAG99_13010</name>
</gene>
<keyword evidence="3" id="KW-1185">Reference proteome</keyword>
<dbReference type="OrthoDB" id="4222567at2"/>
<organism evidence="2 3">
    <name type="scientific">Streptomyces marincola</name>
    <dbReference type="NCBI Taxonomy" id="2878388"/>
    <lineage>
        <taxon>Bacteria</taxon>
        <taxon>Bacillati</taxon>
        <taxon>Actinomycetota</taxon>
        <taxon>Actinomycetes</taxon>
        <taxon>Kitasatosporales</taxon>
        <taxon>Streptomycetaceae</taxon>
        <taxon>Streptomyces</taxon>
    </lineage>
</organism>
<proteinExistence type="predicted"/>
<reference evidence="2 3" key="1">
    <citation type="submission" date="2017-05" db="EMBL/GenBank/DDBJ databases">
        <title>Complete genome sequence of Streptomyces sp. SCSIO 03032 revealed the diverse biosynthetic pathways for its bioactive secondary metabolites.</title>
        <authorList>
            <person name="Ma L."/>
            <person name="Zhu Y."/>
            <person name="Zhang W."/>
            <person name="Zhang G."/>
            <person name="Tian X."/>
            <person name="Zhang S."/>
            <person name="Zhang C."/>
        </authorList>
    </citation>
    <scope>NUCLEOTIDE SEQUENCE [LARGE SCALE GENOMIC DNA]</scope>
    <source>
        <strain evidence="2 3">SCSIO 03032</strain>
    </source>
</reference>
<feature type="compositionally biased region" description="Gly residues" evidence="1">
    <location>
        <begin position="28"/>
        <end position="37"/>
    </location>
</feature>
<name>A0A1W7CY43_9ACTN</name>
<evidence type="ECO:0000313" key="2">
    <source>
        <dbReference type="EMBL" id="ARQ69666.1"/>
    </source>
</evidence>
<dbReference type="EMBL" id="CP021121">
    <property type="protein sequence ID" value="ARQ69666.1"/>
    <property type="molecule type" value="Genomic_DNA"/>
</dbReference>
<accession>A0A1W7CY43</accession>
<dbReference type="RefSeq" id="WP_086159516.1">
    <property type="nucleotide sequence ID" value="NZ_CP021121.1"/>
</dbReference>
<feature type="region of interest" description="Disordered" evidence="1">
    <location>
        <begin position="17"/>
        <end position="75"/>
    </location>
</feature>